<dbReference type="GO" id="GO:0005739">
    <property type="term" value="C:mitochondrion"/>
    <property type="evidence" value="ECO:0007669"/>
    <property type="project" value="TreeGrafter"/>
</dbReference>
<reference evidence="5 6" key="1">
    <citation type="journal article" date="2012" name="Genome Biol.">
        <title>The genome of the polar eukaryotic microalga coccomyxa subellipsoidea reveals traits of cold adaptation.</title>
        <authorList>
            <person name="Blanc G."/>
            <person name="Agarkova I."/>
            <person name="Grimwood J."/>
            <person name="Kuo A."/>
            <person name="Brueggeman A."/>
            <person name="Dunigan D."/>
            <person name="Gurnon J."/>
            <person name="Ladunga I."/>
            <person name="Lindquist E."/>
            <person name="Lucas S."/>
            <person name="Pangilinan J."/>
            <person name="Proschold T."/>
            <person name="Salamov A."/>
            <person name="Schmutz J."/>
            <person name="Weeks D."/>
            <person name="Yamada T."/>
            <person name="Claverie J.M."/>
            <person name="Grigoriev I."/>
            <person name="Van Etten J."/>
            <person name="Lomsadze A."/>
            <person name="Borodovsky M."/>
        </authorList>
    </citation>
    <scope>NUCLEOTIDE SEQUENCE [LARGE SCALE GENOMIC DNA]</scope>
    <source>
        <strain evidence="5 6">C-169</strain>
    </source>
</reference>
<organism evidence="5 6">
    <name type="scientific">Coccomyxa subellipsoidea (strain C-169)</name>
    <name type="common">Green microalga</name>
    <dbReference type="NCBI Taxonomy" id="574566"/>
    <lineage>
        <taxon>Eukaryota</taxon>
        <taxon>Viridiplantae</taxon>
        <taxon>Chlorophyta</taxon>
        <taxon>core chlorophytes</taxon>
        <taxon>Trebouxiophyceae</taxon>
        <taxon>Trebouxiophyceae incertae sedis</taxon>
        <taxon>Coccomyxaceae</taxon>
        <taxon>Coccomyxa</taxon>
        <taxon>Coccomyxa subellipsoidea</taxon>
    </lineage>
</organism>
<keyword evidence="4" id="KW-0472">Membrane</keyword>
<comment type="similarity">
    <text evidence="1">Belongs to the MTFP1 family.</text>
</comment>
<feature type="non-terminal residue" evidence="5">
    <location>
        <position position="1"/>
    </location>
</feature>
<dbReference type="RefSeq" id="XP_005647636.1">
    <property type="nucleotide sequence ID" value="XM_005647579.1"/>
</dbReference>
<dbReference type="Proteomes" id="UP000007264">
    <property type="component" value="Unassembled WGS sequence"/>
</dbReference>
<dbReference type="InterPro" id="IPR019560">
    <property type="entry name" value="Mitochondrial_18_kDa_protein"/>
</dbReference>
<name>I0YXH3_COCSC</name>
<dbReference type="KEGG" id="csl:COCSUDRAFT_15898"/>
<dbReference type="AlphaFoldDB" id="I0YXH3"/>
<gene>
    <name evidence="5" type="ORF">COCSUDRAFT_15898</name>
</gene>
<protein>
    <recommendedName>
        <fullName evidence="2">Mitochondrial fission process protein 1</fullName>
    </recommendedName>
    <alternativeName>
        <fullName evidence="3">Mitochondrial 18 kDa protein</fullName>
    </alternativeName>
</protein>
<sequence length="197" mass="21159">EFDPLRDGPLRYLGYSNECGEAFAAWLPFWGVPFSYGIAISYVLVDTADKGLKAYKEARTELDANAALHTERSMDTVVWQLLASVICPGYTIHTVVALAHAGLIPLEVSCTTQQAAACMTSFVDCLVPDVSMCGVAAIPFIVHPIDNAIHALMNITLRPAMRKYICGPGQGCLADLEMCNDCQLPSKSASSSNGSQP</sequence>
<keyword evidence="4" id="KW-1133">Transmembrane helix</keyword>
<dbReference type="eggNOG" id="KOG3945">
    <property type="taxonomic scope" value="Eukaryota"/>
</dbReference>
<accession>I0YXH3</accession>
<dbReference type="PANTHER" id="PTHR11001:SF2">
    <property type="entry name" value="MITOCHONDRIAL FISSION PROCESS PROTEIN 1"/>
    <property type="match status" value="1"/>
</dbReference>
<dbReference type="EMBL" id="AGSI01000008">
    <property type="protein sequence ID" value="EIE23092.1"/>
    <property type="molecule type" value="Genomic_DNA"/>
</dbReference>
<dbReference type="PANTHER" id="PTHR11001">
    <property type="entry name" value="MITOCHONDRIAL FISSION PROCESS PROTEIN 1"/>
    <property type="match status" value="1"/>
</dbReference>
<dbReference type="Pfam" id="PF10558">
    <property type="entry name" value="MTP18"/>
    <property type="match status" value="1"/>
</dbReference>
<evidence type="ECO:0000256" key="2">
    <source>
        <dbReference type="ARBA" id="ARBA00017835"/>
    </source>
</evidence>
<dbReference type="GeneID" id="17041080"/>
<keyword evidence="4" id="KW-0812">Transmembrane</keyword>
<dbReference type="OrthoDB" id="424969at2759"/>
<evidence type="ECO:0000313" key="5">
    <source>
        <dbReference type="EMBL" id="EIE23092.1"/>
    </source>
</evidence>
<dbReference type="GO" id="GO:0000266">
    <property type="term" value="P:mitochondrial fission"/>
    <property type="evidence" value="ECO:0007669"/>
    <property type="project" value="TreeGrafter"/>
</dbReference>
<evidence type="ECO:0000313" key="6">
    <source>
        <dbReference type="Proteomes" id="UP000007264"/>
    </source>
</evidence>
<evidence type="ECO:0000256" key="3">
    <source>
        <dbReference type="ARBA" id="ARBA00029631"/>
    </source>
</evidence>
<proteinExistence type="inferred from homology"/>
<comment type="caution">
    <text evidence="5">The sequence shown here is derived from an EMBL/GenBank/DDBJ whole genome shotgun (WGS) entry which is preliminary data.</text>
</comment>
<evidence type="ECO:0000256" key="4">
    <source>
        <dbReference type="SAM" id="Phobius"/>
    </source>
</evidence>
<feature type="transmembrane region" description="Helical" evidence="4">
    <location>
        <begin position="23"/>
        <end position="45"/>
    </location>
</feature>
<evidence type="ECO:0000256" key="1">
    <source>
        <dbReference type="ARBA" id="ARBA00009224"/>
    </source>
</evidence>
<keyword evidence="6" id="KW-1185">Reference proteome</keyword>